<comment type="caution">
    <text evidence="1">The sequence shown here is derived from an EMBL/GenBank/DDBJ whole genome shotgun (WGS) entry which is preliminary data.</text>
</comment>
<protein>
    <submittedName>
        <fullName evidence="1">Uncharacterized protein</fullName>
    </submittedName>
</protein>
<organism evidence="1 2">
    <name type="scientific">Rubinisphaera italica</name>
    <dbReference type="NCBI Taxonomy" id="2527969"/>
    <lineage>
        <taxon>Bacteria</taxon>
        <taxon>Pseudomonadati</taxon>
        <taxon>Planctomycetota</taxon>
        <taxon>Planctomycetia</taxon>
        <taxon>Planctomycetales</taxon>
        <taxon>Planctomycetaceae</taxon>
        <taxon>Rubinisphaera</taxon>
    </lineage>
</organism>
<proteinExistence type="predicted"/>
<evidence type="ECO:0000313" key="1">
    <source>
        <dbReference type="EMBL" id="TWT64403.1"/>
    </source>
</evidence>
<sequence length="344" mass="38162">MKTRGHQQIDVRSLEAVLPRIGTGGIATCTPAVREFLLESHFAVDSPTDEKVLIGTNALFALGPTRHSRHALRRMTSAEPTYRRYLLHTVLLAIKTLADDESVADTLERLDHLGIELLDALLAPGQPPMHPLDVPVWQAPDAITLLSKVVEQPLDIAVLQSGPVVPVGFNWLEWDTPPVAPAPAPWADVDPLTNPLQAVRHPFWGALIATLDACTGDYEWQSLILRGGRIRSQHRTIGKAEPVIESLWREELGLYPVPPLVVPEDIPFVPGKPLHWLQRSLDRLADAGIATESEGSWRLTDHFRTELMKDDEHMIAFEAVRQRSYRLATSAARITDIPSEVVAQ</sequence>
<dbReference type="EMBL" id="SJPG01000001">
    <property type="protein sequence ID" value="TWT64403.1"/>
    <property type="molecule type" value="Genomic_DNA"/>
</dbReference>
<accession>A0A5C5XPS6</accession>
<dbReference type="RefSeq" id="WP_146506118.1">
    <property type="nucleotide sequence ID" value="NZ_SJPG01000001.1"/>
</dbReference>
<name>A0A5C5XPS6_9PLAN</name>
<evidence type="ECO:0000313" key="2">
    <source>
        <dbReference type="Proteomes" id="UP000316095"/>
    </source>
</evidence>
<reference evidence="1 2" key="1">
    <citation type="submission" date="2019-02" db="EMBL/GenBank/DDBJ databases">
        <title>Deep-cultivation of Planctomycetes and their phenomic and genomic characterization uncovers novel biology.</title>
        <authorList>
            <person name="Wiegand S."/>
            <person name="Jogler M."/>
            <person name="Boedeker C."/>
            <person name="Pinto D."/>
            <person name="Vollmers J."/>
            <person name="Rivas-Marin E."/>
            <person name="Kohn T."/>
            <person name="Peeters S.H."/>
            <person name="Heuer A."/>
            <person name="Rast P."/>
            <person name="Oberbeckmann S."/>
            <person name="Bunk B."/>
            <person name="Jeske O."/>
            <person name="Meyerdierks A."/>
            <person name="Storesund J.E."/>
            <person name="Kallscheuer N."/>
            <person name="Luecker S."/>
            <person name="Lage O.M."/>
            <person name="Pohl T."/>
            <person name="Merkel B.J."/>
            <person name="Hornburger P."/>
            <person name="Mueller R.-W."/>
            <person name="Bruemmer F."/>
            <person name="Labrenz M."/>
            <person name="Spormann A.M."/>
            <person name="Op Den Camp H."/>
            <person name="Overmann J."/>
            <person name="Amann R."/>
            <person name="Jetten M.S.M."/>
            <person name="Mascher T."/>
            <person name="Medema M.H."/>
            <person name="Devos D.P."/>
            <person name="Kaster A.-K."/>
            <person name="Ovreas L."/>
            <person name="Rohde M."/>
            <person name="Galperin M.Y."/>
            <person name="Jogler C."/>
        </authorList>
    </citation>
    <scope>NUCLEOTIDE SEQUENCE [LARGE SCALE GENOMIC DNA]</scope>
    <source>
        <strain evidence="1 2">Pan54</strain>
    </source>
</reference>
<gene>
    <name evidence="1" type="ORF">Pan54_51650</name>
</gene>
<dbReference type="AlphaFoldDB" id="A0A5C5XPS6"/>
<dbReference type="Proteomes" id="UP000316095">
    <property type="component" value="Unassembled WGS sequence"/>
</dbReference>
<keyword evidence="2" id="KW-1185">Reference proteome</keyword>